<dbReference type="PATRIC" id="fig|707241.3.peg.2695"/>
<proteinExistence type="predicted"/>
<evidence type="ECO:0000256" key="1">
    <source>
        <dbReference type="SAM" id="MobiDB-lite"/>
    </source>
</evidence>
<dbReference type="RefSeq" id="WP_014529843.1">
    <property type="nucleotide sequence ID" value="NC_017325.1"/>
</dbReference>
<gene>
    <name evidence="2" type="ordered locus">SM11_chr2580</name>
</gene>
<dbReference type="HOGENOM" id="CLU_178563_5_1_5"/>
<accession>F7X5K1</accession>
<dbReference type="KEGG" id="smx:SM11_chr2580"/>
<dbReference type="Gene3D" id="2.10.70.10">
    <property type="entry name" value="Complement Module, domain 1"/>
    <property type="match status" value="1"/>
</dbReference>
<reference evidence="2 3" key="1">
    <citation type="journal article" date="2011" name="J. Biotechnol.">
        <title>The complete genome sequence of the dominant Sinorhizobium meliloti field isolate SM11 extends the S. meliloti pan-genome.</title>
        <authorList>
            <person name="Schneiker-Bekel S."/>
            <person name="Wibberg D."/>
            <person name="Bekel T."/>
            <person name="Blom J."/>
            <person name="Linke B."/>
            <person name="Neuweger H."/>
            <person name="Stiens M."/>
            <person name="Vorholter F.J."/>
            <person name="Weidner S."/>
            <person name="Goesmann A."/>
            <person name="Puhler A."/>
            <person name="Schluter A."/>
        </authorList>
    </citation>
    <scope>NUCLEOTIDE SEQUENCE [LARGE SCALE GENOMIC DNA]</scope>
    <source>
        <strain evidence="2 3">SM11</strain>
    </source>
</reference>
<feature type="region of interest" description="Disordered" evidence="1">
    <location>
        <begin position="1"/>
        <end position="22"/>
    </location>
</feature>
<evidence type="ECO:0000313" key="3">
    <source>
        <dbReference type="Proteomes" id="UP000009045"/>
    </source>
</evidence>
<organism evidence="2 3">
    <name type="scientific">Sinorhizobium meliloti (strain SM11)</name>
    <dbReference type="NCBI Taxonomy" id="707241"/>
    <lineage>
        <taxon>Bacteria</taxon>
        <taxon>Pseudomonadati</taxon>
        <taxon>Pseudomonadota</taxon>
        <taxon>Alphaproteobacteria</taxon>
        <taxon>Hyphomicrobiales</taxon>
        <taxon>Rhizobiaceae</taxon>
        <taxon>Sinorhizobium/Ensifer group</taxon>
        <taxon>Sinorhizobium</taxon>
    </lineage>
</organism>
<protein>
    <recommendedName>
        <fullName evidence="4">Hemin uptake protein HemP</fullName>
    </recommendedName>
</protein>
<sequence>MTPNDTDNPRSPQTVAPLNRPQPIVESHDLFRGHNEILISHDGAIYRMKITRQGKLILNK</sequence>
<name>F7X5K1_SINMM</name>
<evidence type="ECO:0008006" key="4">
    <source>
        <dbReference type="Google" id="ProtNLM"/>
    </source>
</evidence>
<dbReference type="AlphaFoldDB" id="F7X5K1"/>
<feature type="compositionally biased region" description="Polar residues" evidence="1">
    <location>
        <begin position="1"/>
        <end position="16"/>
    </location>
</feature>
<dbReference type="Proteomes" id="UP000009045">
    <property type="component" value="Chromosome"/>
</dbReference>
<dbReference type="InterPro" id="IPR019600">
    <property type="entry name" value="Hemin_uptake_protein_HemP"/>
</dbReference>
<dbReference type="Pfam" id="PF10636">
    <property type="entry name" value="hemP"/>
    <property type="match status" value="1"/>
</dbReference>
<evidence type="ECO:0000313" key="2">
    <source>
        <dbReference type="EMBL" id="AEH79833.1"/>
    </source>
</evidence>
<dbReference type="EMBL" id="CP001830">
    <property type="protein sequence ID" value="AEH79833.1"/>
    <property type="molecule type" value="Genomic_DNA"/>
</dbReference>